<dbReference type="HOGENOM" id="CLU_035433_2_1_1"/>
<evidence type="ECO:0000313" key="8">
    <source>
        <dbReference type="EMBL" id="EGE82457.2"/>
    </source>
</evidence>
<dbReference type="GO" id="GO:0008237">
    <property type="term" value="F:metallopeptidase activity"/>
    <property type="evidence" value="ECO:0007669"/>
    <property type="project" value="UniProtKB-KW"/>
</dbReference>
<keyword evidence="4" id="KW-0378">Hydrolase</keyword>
<evidence type="ECO:0000256" key="2">
    <source>
        <dbReference type="ARBA" id="ARBA00022670"/>
    </source>
</evidence>
<organism evidence="8">
    <name type="scientific">Ajellomyces dermatitidis (strain ATCC 18188 / CBS 674.68)</name>
    <name type="common">Blastomyces dermatitidis</name>
    <dbReference type="NCBI Taxonomy" id="653446"/>
    <lineage>
        <taxon>Eukaryota</taxon>
        <taxon>Fungi</taxon>
        <taxon>Dikarya</taxon>
        <taxon>Ascomycota</taxon>
        <taxon>Pezizomycotina</taxon>
        <taxon>Eurotiomycetes</taxon>
        <taxon>Eurotiomycetidae</taxon>
        <taxon>Onygenales</taxon>
        <taxon>Ajellomycetaceae</taxon>
        <taxon>Blastomyces</taxon>
    </lineage>
</organism>
<feature type="region of interest" description="Disordered" evidence="7">
    <location>
        <begin position="106"/>
        <end position="126"/>
    </location>
</feature>
<evidence type="ECO:0000256" key="7">
    <source>
        <dbReference type="SAM" id="MobiDB-lite"/>
    </source>
</evidence>
<evidence type="ECO:0000256" key="6">
    <source>
        <dbReference type="ARBA" id="ARBA00023049"/>
    </source>
</evidence>
<comment type="cofactor">
    <cofactor evidence="1">
        <name>Zn(2+)</name>
        <dbReference type="ChEBI" id="CHEBI:29105"/>
    </cofactor>
</comment>
<dbReference type="InterPro" id="IPR012962">
    <property type="entry name" value="Pept_M54_archaemetzincn"/>
</dbReference>
<keyword evidence="3" id="KW-0479">Metal-binding</keyword>
<sequence>MTTFPSPLVLPGDNIALDADYPHQSFDSWLREEDRNETASRKNVVHVAAPPDIQPDVSFIYQWDTSQIKRDTSVPTLKVEDVLNSLETFYLGSPVKLQPNPIPVSFTSWESGGTRRGPKTKTKQEEPEYTRFNIEIECVRIRTRAAPDEIFQRQLKPRRPSRCCNQHSAQKCERTNIDKQNFYESAYDTFVCDYVVKSSCTDTSRPKKRTKFSSSSNQDIASNDDTSSPLPAALFAHKSLPPLDLLPTTTQLVGLWLGCVRRTASHELCDCFGIDYCMYYACSMQGSTPLPEDARQPPYLWPVYLAKMLHATGTTAKDRYLAPSIILQKARRDTFIRNVCSVDRQ</sequence>
<dbReference type="InterPro" id="IPR024079">
    <property type="entry name" value="MetalloPept_cat_dom_sf"/>
</dbReference>
<evidence type="ECO:0000256" key="1">
    <source>
        <dbReference type="ARBA" id="ARBA00001947"/>
    </source>
</evidence>
<protein>
    <submittedName>
        <fullName evidence="8">Uncharacterized protein</fullName>
    </submittedName>
</protein>
<dbReference type="GO" id="GO:0046872">
    <property type="term" value="F:metal ion binding"/>
    <property type="evidence" value="ECO:0007669"/>
    <property type="project" value="UniProtKB-KW"/>
</dbReference>
<dbReference type="EMBL" id="GG749433">
    <property type="protein sequence ID" value="EGE82457.2"/>
    <property type="molecule type" value="Genomic_DNA"/>
</dbReference>
<keyword evidence="6" id="KW-0482">Metalloprotease</keyword>
<evidence type="ECO:0000256" key="4">
    <source>
        <dbReference type="ARBA" id="ARBA00022801"/>
    </source>
</evidence>
<keyword evidence="5" id="KW-0862">Zinc</keyword>
<reference evidence="8" key="1">
    <citation type="submission" date="2010-03" db="EMBL/GenBank/DDBJ databases">
        <title>Annotation of Blastomyces dermatitidis strain ATCC 18188.</title>
        <authorList>
            <consortium name="The Broad Institute Genome Sequencing Platform"/>
            <consortium name="Broad Institute Genome Sequencing Center for Infectious Disease."/>
            <person name="Cuomo C."/>
            <person name="Klein B."/>
            <person name="Sullivan T."/>
            <person name="Heitman J."/>
            <person name="Young S."/>
            <person name="Zeng Q."/>
            <person name="Gargeya S."/>
            <person name="Alvarado L."/>
            <person name="Berlin A.M."/>
            <person name="Chapman S.B."/>
            <person name="Chen Z."/>
            <person name="Freedman E."/>
            <person name="Gellesch M."/>
            <person name="Goldberg J."/>
            <person name="Griggs A."/>
            <person name="Gujja S."/>
            <person name="Heilman E."/>
            <person name="Heiman D."/>
            <person name="Howarth C."/>
            <person name="Mehta T."/>
            <person name="Neiman D."/>
            <person name="Pearson M."/>
            <person name="Roberts A."/>
            <person name="Saif S."/>
            <person name="Shea T."/>
            <person name="Shenoy N."/>
            <person name="Sisk P."/>
            <person name="Stolte C."/>
            <person name="Sykes S."/>
            <person name="White J."/>
            <person name="Yandava C."/>
            <person name="Haas B."/>
            <person name="Nusbaum C."/>
            <person name="Birren B."/>
        </authorList>
    </citation>
    <scope>NUCLEOTIDE SEQUENCE [LARGE SCALE GENOMIC DNA]</scope>
    <source>
        <strain evidence="8">ATCC 18188</strain>
    </source>
</reference>
<dbReference type="OrthoDB" id="2365600at2759"/>
<proteinExistence type="predicted"/>
<dbReference type="PANTHER" id="PTHR15910:SF1">
    <property type="entry name" value="ARCHAEMETZINCIN-2"/>
    <property type="match status" value="1"/>
</dbReference>
<evidence type="ECO:0000256" key="3">
    <source>
        <dbReference type="ARBA" id="ARBA00022723"/>
    </source>
</evidence>
<dbReference type="GO" id="GO:0006508">
    <property type="term" value="P:proteolysis"/>
    <property type="evidence" value="ECO:0007669"/>
    <property type="project" value="UniProtKB-KW"/>
</dbReference>
<dbReference type="AlphaFoldDB" id="F2TGU4"/>
<evidence type="ECO:0000256" key="5">
    <source>
        <dbReference type="ARBA" id="ARBA00022833"/>
    </source>
</evidence>
<keyword evidence="2" id="KW-0645">Protease</keyword>
<dbReference type="Gene3D" id="3.40.390.10">
    <property type="entry name" value="Collagenase (Catalytic Domain)"/>
    <property type="match status" value="1"/>
</dbReference>
<gene>
    <name evidence="8" type="ORF">BDDG_05401</name>
</gene>
<accession>F2TGU4</accession>
<dbReference type="Proteomes" id="UP000007802">
    <property type="component" value="Unassembled WGS sequence"/>
</dbReference>
<name>F2TGU4_AJEDA</name>
<dbReference type="PANTHER" id="PTHR15910">
    <property type="entry name" value="ARCHAEMETZINCIN"/>
    <property type="match status" value="1"/>
</dbReference>
<feature type="compositionally biased region" description="Polar residues" evidence="7">
    <location>
        <begin position="212"/>
        <end position="224"/>
    </location>
</feature>
<feature type="region of interest" description="Disordered" evidence="7">
    <location>
        <begin position="201"/>
        <end position="224"/>
    </location>
</feature>